<dbReference type="AlphaFoldDB" id="A0A024UEQ3"/>
<proteinExistence type="predicted"/>
<dbReference type="GeneID" id="20080899"/>
<dbReference type="RefSeq" id="XP_008866128.1">
    <property type="nucleotide sequence ID" value="XM_008867906.1"/>
</dbReference>
<feature type="region of interest" description="Disordered" evidence="1">
    <location>
        <begin position="1"/>
        <end position="40"/>
    </location>
</feature>
<evidence type="ECO:0000256" key="1">
    <source>
        <dbReference type="SAM" id="MobiDB-lite"/>
    </source>
</evidence>
<dbReference type="VEuPathDB" id="FungiDB:H310_03849"/>
<accession>A0A024UEQ3</accession>
<dbReference type="EMBL" id="KI913957">
    <property type="protein sequence ID" value="ETW04690.1"/>
    <property type="molecule type" value="Genomic_DNA"/>
</dbReference>
<organism evidence="2">
    <name type="scientific">Aphanomyces invadans</name>
    <dbReference type="NCBI Taxonomy" id="157072"/>
    <lineage>
        <taxon>Eukaryota</taxon>
        <taxon>Sar</taxon>
        <taxon>Stramenopiles</taxon>
        <taxon>Oomycota</taxon>
        <taxon>Saprolegniomycetes</taxon>
        <taxon>Saprolegniales</taxon>
        <taxon>Verrucalvaceae</taxon>
        <taxon>Aphanomyces</taxon>
    </lineage>
</organism>
<gene>
    <name evidence="2" type="ORF">H310_03849</name>
</gene>
<protein>
    <submittedName>
        <fullName evidence="2">Uncharacterized protein</fullName>
    </submittedName>
</protein>
<dbReference type="OrthoDB" id="65445at2759"/>
<sequence length="211" mass="23150">MALPGIQVSGTSSGSISRGVPAGMSPQPSHQQTPAASSTAARASITHALMDARACHKCLDTFLTASAVHSIDIDGTEVQRHLQLLLHTKWQSDELANDGVNMTWRVNETQVDHVPHRAVLVEASPFGWTWTVVDVFSTNSTTTSFRWRAEGYFTGRFDGQLGDGQVLEQDGFGQYNSQESRMDLYYNPCKLLSRLEEYAASAKRRLGTFAA</sequence>
<evidence type="ECO:0000313" key="2">
    <source>
        <dbReference type="EMBL" id="ETW04690.1"/>
    </source>
</evidence>
<reference evidence="2" key="1">
    <citation type="submission" date="2013-12" db="EMBL/GenBank/DDBJ databases">
        <title>The Genome Sequence of Aphanomyces invadans NJM9701.</title>
        <authorList>
            <consortium name="The Broad Institute Genomics Platform"/>
            <person name="Russ C."/>
            <person name="Tyler B."/>
            <person name="van West P."/>
            <person name="Dieguez-Uribeondo J."/>
            <person name="Young S.K."/>
            <person name="Zeng Q."/>
            <person name="Gargeya S."/>
            <person name="Fitzgerald M."/>
            <person name="Abouelleil A."/>
            <person name="Alvarado L."/>
            <person name="Chapman S.B."/>
            <person name="Gainer-Dewar J."/>
            <person name="Goldberg J."/>
            <person name="Griggs A."/>
            <person name="Gujja S."/>
            <person name="Hansen M."/>
            <person name="Howarth C."/>
            <person name="Imamovic A."/>
            <person name="Ireland A."/>
            <person name="Larimer J."/>
            <person name="McCowan C."/>
            <person name="Murphy C."/>
            <person name="Pearson M."/>
            <person name="Poon T.W."/>
            <person name="Priest M."/>
            <person name="Roberts A."/>
            <person name="Saif S."/>
            <person name="Shea T."/>
            <person name="Sykes S."/>
            <person name="Wortman J."/>
            <person name="Nusbaum C."/>
            <person name="Birren B."/>
        </authorList>
    </citation>
    <scope>NUCLEOTIDE SEQUENCE [LARGE SCALE GENOMIC DNA]</scope>
    <source>
        <strain evidence="2">NJM9701</strain>
    </source>
</reference>
<name>A0A024UEQ3_9STRA</name>